<reference evidence="3" key="1">
    <citation type="submission" date="2023-07" db="EMBL/GenBank/DDBJ databases">
        <title>Conexibacter stalactiti sp. nov., isolated from stalactites in a lava cave and emended description of the genus Conexibacter.</title>
        <authorList>
            <person name="Lee S.D."/>
        </authorList>
    </citation>
    <scope>NUCLEOTIDE SEQUENCE [LARGE SCALE GENOMIC DNA]</scope>
    <source>
        <strain evidence="3">KCTC 39840</strain>
    </source>
</reference>
<name>A0ABU4HI13_9ACTN</name>
<feature type="compositionally biased region" description="Low complexity" evidence="1">
    <location>
        <begin position="345"/>
        <end position="366"/>
    </location>
</feature>
<sequence length="470" mass="48619">MAAAEQLLREQYERLRSEVIATVRVKLAARNLRFPEIDLEAWYNAAWHGLYRTVADDIEDVSNPCGWLVVAMERRAIDEIRRLHPDQLAELPETSKLAEGVVEPDFAGQLDDMDRIRKWRSGIRLRLSKRERQAAVLHFIQGFSRVETAELLGVPPRRADKIFDAITTKTAGLLSAIDSGSWCNDERSLMVAFAAGVLDPSGERYEIALQHISECAGCAAFVRSTRNAFLIIPAPAVVGVATAVGGGALGATLGLAEVTSTGAGAGVTAGGAGLFSGLGVKTATMCASVVCVTGAGAGVAVVETVRAPSTPAEARAARPSVSRPRRTLNTAIDPRPIVSTPPATPTTTTAADPPRGSGPATSPRPAAGRRRARPSPQQRARARASAAQQQQEDELGIEPGGSTAPASSTSSSSASTSSANSTASSGTSASSASTAGSGTATGNTSSPPPSQSSPSTGTRGGGTNEFGIEP</sequence>
<comment type="caution">
    <text evidence="2">The sequence shown here is derived from an EMBL/GenBank/DDBJ whole genome shotgun (WGS) entry which is preliminary data.</text>
</comment>
<feature type="compositionally biased region" description="Low complexity" evidence="1">
    <location>
        <begin position="374"/>
        <end position="390"/>
    </location>
</feature>
<gene>
    <name evidence="2" type="ORF">R7226_01295</name>
</gene>
<protein>
    <submittedName>
        <fullName evidence="2">Sigma-70 family RNA polymerase sigma factor</fullName>
    </submittedName>
</protein>
<dbReference type="InterPro" id="IPR036388">
    <property type="entry name" value="WH-like_DNA-bd_sf"/>
</dbReference>
<reference evidence="2 3" key="2">
    <citation type="submission" date="2023-10" db="EMBL/GenBank/DDBJ databases">
        <authorList>
            <person name="Han X.F."/>
        </authorList>
    </citation>
    <scope>NUCLEOTIDE SEQUENCE [LARGE SCALE GENOMIC DNA]</scope>
    <source>
        <strain evidence="2 3">KCTC 39840</strain>
    </source>
</reference>
<feature type="compositionally biased region" description="Low complexity" evidence="1">
    <location>
        <begin position="400"/>
        <end position="445"/>
    </location>
</feature>
<evidence type="ECO:0000313" key="3">
    <source>
        <dbReference type="Proteomes" id="UP001284601"/>
    </source>
</evidence>
<dbReference type="RefSeq" id="WP_318595212.1">
    <property type="nucleotide sequence ID" value="NZ_JAWSTH010000002.1"/>
</dbReference>
<organism evidence="2 3">
    <name type="scientific">Conexibacter stalactiti</name>
    <dbReference type="NCBI Taxonomy" id="1940611"/>
    <lineage>
        <taxon>Bacteria</taxon>
        <taxon>Bacillati</taxon>
        <taxon>Actinomycetota</taxon>
        <taxon>Thermoleophilia</taxon>
        <taxon>Solirubrobacterales</taxon>
        <taxon>Conexibacteraceae</taxon>
        <taxon>Conexibacter</taxon>
    </lineage>
</organism>
<evidence type="ECO:0000256" key="1">
    <source>
        <dbReference type="SAM" id="MobiDB-lite"/>
    </source>
</evidence>
<proteinExistence type="predicted"/>
<dbReference type="EMBL" id="JAWSTH010000002">
    <property type="protein sequence ID" value="MDW5592952.1"/>
    <property type="molecule type" value="Genomic_DNA"/>
</dbReference>
<dbReference type="Proteomes" id="UP001284601">
    <property type="component" value="Unassembled WGS sequence"/>
</dbReference>
<feature type="compositionally biased region" description="Low complexity" evidence="1">
    <location>
        <begin position="309"/>
        <end position="322"/>
    </location>
</feature>
<evidence type="ECO:0000313" key="2">
    <source>
        <dbReference type="EMBL" id="MDW5592952.1"/>
    </source>
</evidence>
<feature type="region of interest" description="Disordered" evidence="1">
    <location>
        <begin position="309"/>
        <end position="470"/>
    </location>
</feature>
<dbReference type="Gene3D" id="1.10.10.10">
    <property type="entry name" value="Winged helix-like DNA-binding domain superfamily/Winged helix DNA-binding domain"/>
    <property type="match status" value="1"/>
</dbReference>
<accession>A0ABU4HI13</accession>
<keyword evidence="3" id="KW-1185">Reference proteome</keyword>